<accession>A0A7C5UTP2</accession>
<dbReference type="Gene3D" id="3.40.1160.10">
    <property type="entry name" value="Acetylglutamate kinase-like"/>
    <property type="match status" value="1"/>
</dbReference>
<dbReference type="EMBL" id="DRUB01000126">
    <property type="protein sequence ID" value="HHR96469.1"/>
    <property type="molecule type" value="Genomic_DNA"/>
</dbReference>
<comment type="caution">
    <text evidence="3">The sequence shown here is derived from an EMBL/GenBank/DDBJ whole genome shotgun (WGS) entry which is preliminary data.</text>
</comment>
<dbReference type="InterPro" id="IPR001048">
    <property type="entry name" value="Asp/Glu/Uridylate_kinase"/>
</dbReference>
<sequence>MRIVVKISGNLIWNITTLNKFLDSVVKIQKNDLKIALVPGGSIFADMVRDLQKKLKFDDAIAHWMAIKSMEIYGVFIASINSFIENANSIEEVYDIWLKGFTPLVMPFNIIKKYCDELPKSWSVTSDAITVFIAHLLKADMAILTKLVDGIIIDGKVASILKVDEVPLNQDVIDSYTPVLVKKYRMPVAIINAYNIDSLYCLLNKAQCHLPYTVIVP</sequence>
<dbReference type="Pfam" id="PF00696">
    <property type="entry name" value="AA_kinase"/>
    <property type="match status" value="1"/>
</dbReference>
<name>A0A7C5UTP2_9CREN</name>
<dbReference type="InterPro" id="IPR036393">
    <property type="entry name" value="AceGlu_kinase-like_sf"/>
</dbReference>
<dbReference type="EMBL" id="DRZI01000174">
    <property type="protein sequence ID" value="HHP81826.1"/>
    <property type="molecule type" value="Genomic_DNA"/>
</dbReference>
<evidence type="ECO:0000259" key="1">
    <source>
        <dbReference type="Pfam" id="PF00696"/>
    </source>
</evidence>
<evidence type="ECO:0000313" key="2">
    <source>
        <dbReference type="EMBL" id="HHP81826.1"/>
    </source>
</evidence>
<feature type="domain" description="Aspartate/glutamate/uridylate kinase" evidence="1">
    <location>
        <begin position="1"/>
        <end position="154"/>
    </location>
</feature>
<reference evidence="3" key="1">
    <citation type="journal article" date="2020" name="mSystems">
        <title>Genome- and Community-Level Interaction Insights into Carbon Utilization and Element Cycling Functions of Hydrothermarchaeota in Hydrothermal Sediment.</title>
        <authorList>
            <person name="Zhou Z."/>
            <person name="Liu Y."/>
            <person name="Xu W."/>
            <person name="Pan J."/>
            <person name="Luo Z.H."/>
            <person name="Li M."/>
        </authorList>
    </citation>
    <scope>NUCLEOTIDE SEQUENCE [LARGE SCALE GENOMIC DNA]</scope>
    <source>
        <strain evidence="3">SpSt-1</strain>
        <strain evidence="2">SpSt-1121</strain>
    </source>
</reference>
<organism evidence="3">
    <name type="scientific">Ignisphaera aggregans</name>
    <dbReference type="NCBI Taxonomy" id="334771"/>
    <lineage>
        <taxon>Archaea</taxon>
        <taxon>Thermoproteota</taxon>
        <taxon>Thermoprotei</taxon>
        <taxon>Desulfurococcales</taxon>
        <taxon>Desulfurococcaceae</taxon>
        <taxon>Ignisphaera</taxon>
    </lineage>
</organism>
<protein>
    <recommendedName>
        <fullName evidence="1">Aspartate/glutamate/uridylate kinase domain-containing protein</fullName>
    </recommendedName>
</protein>
<gene>
    <name evidence="3" type="ORF">ENL47_06600</name>
    <name evidence="2" type="ORF">ENM84_04090</name>
</gene>
<proteinExistence type="predicted"/>
<dbReference type="SUPFAM" id="SSF53633">
    <property type="entry name" value="Carbamate kinase-like"/>
    <property type="match status" value="1"/>
</dbReference>
<evidence type="ECO:0000313" key="3">
    <source>
        <dbReference type="EMBL" id="HHR96469.1"/>
    </source>
</evidence>
<dbReference type="AlphaFoldDB" id="A0A7C5UTP2"/>